<reference evidence="1 2" key="1">
    <citation type="submission" date="2021-01" db="EMBL/GenBank/DDBJ databases">
        <title>Whole genome shotgun sequence of Planobispora siamensis NBRC 107568.</title>
        <authorList>
            <person name="Komaki H."/>
            <person name="Tamura T."/>
        </authorList>
    </citation>
    <scope>NUCLEOTIDE SEQUENCE [LARGE SCALE GENOMIC DNA]</scope>
    <source>
        <strain evidence="1 2">NBRC 107568</strain>
    </source>
</reference>
<comment type="caution">
    <text evidence="1">The sequence shown here is derived from an EMBL/GenBank/DDBJ whole genome shotgun (WGS) entry which is preliminary data.</text>
</comment>
<keyword evidence="2" id="KW-1185">Reference proteome</keyword>
<proteinExistence type="predicted"/>
<accession>A0A8J3SMC4</accession>
<organism evidence="1 2">
    <name type="scientific">Planobispora siamensis</name>
    <dbReference type="NCBI Taxonomy" id="936338"/>
    <lineage>
        <taxon>Bacteria</taxon>
        <taxon>Bacillati</taxon>
        <taxon>Actinomycetota</taxon>
        <taxon>Actinomycetes</taxon>
        <taxon>Streptosporangiales</taxon>
        <taxon>Streptosporangiaceae</taxon>
        <taxon>Planobispora</taxon>
    </lineage>
</organism>
<evidence type="ECO:0000313" key="2">
    <source>
        <dbReference type="Proteomes" id="UP000619788"/>
    </source>
</evidence>
<dbReference type="Proteomes" id="UP000619788">
    <property type="component" value="Unassembled WGS sequence"/>
</dbReference>
<gene>
    <name evidence="1" type="ORF">Psi01_64800</name>
</gene>
<dbReference type="EMBL" id="BOOJ01000057">
    <property type="protein sequence ID" value="GIH95850.1"/>
    <property type="molecule type" value="Genomic_DNA"/>
</dbReference>
<protein>
    <submittedName>
        <fullName evidence="1">Uncharacterized protein</fullName>
    </submittedName>
</protein>
<sequence>MGSADPWVVPFVVQLVGEYVLEILVVIRDELRDAWVGDTRPAADALHGWAHPLGPHRRTRFQVEDLLGRRVTR</sequence>
<name>A0A8J3SMC4_9ACTN</name>
<dbReference type="AlphaFoldDB" id="A0A8J3SMC4"/>
<evidence type="ECO:0000313" key="1">
    <source>
        <dbReference type="EMBL" id="GIH95850.1"/>
    </source>
</evidence>